<comment type="caution">
    <text evidence="12">The sequence shown here is derived from an EMBL/GenBank/DDBJ whole genome shotgun (WGS) entry which is preliminary data.</text>
</comment>
<keyword evidence="5" id="KW-0564">Palmitate</keyword>
<evidence type="ECO:0000256" key="3">
    <source>
        <dbReference type="ARBA" id="ARBA00022729"/>
    </source>
</evidence>
<keyword evidence="8" id="KW-0131">Cell cycle</keyword>
<keyword evidence="6" id="KW-0998">Cell outer membrane</keyword>
<keyword evidence="4 10" id="KW-0472">Membrane</keyword>
<dbReference type="InterPro" id="IPR006664">
    <property type="entry name" value="OMP_bac"/>
</dbReference>
<dbReference type="CDD" id="cd07185">
    <property type="entry name" value="OmpA_C-like"/>
    <property type="match status" value="1"/>
</dbReference>
<dbReference type="InterPro" id="IPR006665">
    <property type="entry name" value="OmpA-like"/>
</dbReference>
<evidence type="ECO:0000259" key="11">
    <source>
        <dbReference type="PROSITE" id="PS51123"/>
    </source>
</evidence>
<keyword evidence="7 12" id="KW-0449">Lipoprotein</keyword>
<dbReference type="InterPro" id="IPR036737">
    <property type="entry name" value="OmpA-like_sf"/>
</dbReference>
<dbReference type="EMBL" id="JAFGIX010000091">
    <property type="protein sequence ID" value="MBN1574871.1"/>
    <property type="molecule type" value="Genomic_DNA"/>
</dbReference>
<protein>
    <recommendedName>
        <fullName evidence="9">Peptidoglycan-associated protein</fullName>
    </recommendedName>
</protein>
<evidence type="ECO:0000256" key="8">
    <source>
        <dbReference type="ARBA" id="ARBA00023306"/>
    </source>
</evidence>
<dbReference type="Gene3D" id="3.30.1330.60">
    <property type="entry name" value="OmpA-like domain"/>
    <property type="match status" value="1"/>
</dbReference>
<evidence type="ECO:0000256" key="2">
    <source>
        <dbReference type="ARBA" id="ARBA00022618"/>
    </source>
</evidence>
<proteinExistence type="inferred from homology"/>
<organism evidence="12 13">
    <name type="scientific">Candidatus Zymogenus saltonus</name>
    <dbReference type="NCBI Taxonomy" id="2844893"/>
    <lineage>
        <taxon>Bacteria</taxon>
        <taxon>Deltaproteobacteria</taxon>
        <taxon>Candidatus Zymogenia</taxon>
        <taxon>Candidatus Zymogeniales</taxon>
        <taxon>Candidatus Zymogenaceae</taxon>
        <taxon>Candidatus Zymogenus</taxon>
    </lineage>
</organism>
<reference evidence="12" key="1">
    <citation type="journal article" date="2021" name="Environ. Microbiol.">
        <title>Genomic characterization of three novel Desulfobacterota classes expand the metabolic and phylogenetic diversity of the phylum.</title>
        <authorList>
            <person name="Murphy C.L."/>
            <person name="Biggerstaff J."/>
            <person name="Eichhorn A."/>
            <person name="Ewing E."/>
            <person name="Shahan R."/>
            <person name="Soriano D."/>
            <person name="Stewart S."/>
            <person name="VanMol K."/>
            <person name="Walker R."/>
            <person name="Walters P."/>
            <person name="Elshahed M.S."/>
            <person name="Youssef N.H."/>
        </authorList>
    </citation>
    <scope>NUCLEOTIDE SEQUENCE</scope>
    <source>
        <strain evidence="12">Zod_Metabat.24</strain>
    </source>
</reference>
<name>A0A9D8KM12_9DELT</name>
<evidence type="ECO:0000256" key="5">
    <source>
        <dbReference type="ARBA" id="ARBA00023139"/>
    </source>
</evidence>
<evidence type="ECO:0000256" key="6">
    <source>
        <dbReference type="ARBA" id="ARBA00023237"/>
    </source>
</evidence>
<dbReference type="SUPFAM" id="SSF103088">
    <property type="entry name" value="OmpA-like"/>
    <property type="match status" value="1"/>
</dbReference>
<dbReference type="InterPro" id="IPR014169">
    <property type="entry name" value="Pal_lipo_C"/>
</dbReference>
<dbReference type="PANTHER" id="PTHR30329">
    <property type="entry name" value="STATOR ELEMENT OF FLAGELLAR MOTOR COMPLEX"/>
    <property type="match status" value="1"/>
</dbReference>
<keyword evidence="3" id="KW-0732">Signal</keyword>
<evidence type="ECO:0000256" key="1">
    <source>
        <dbReference type="ARBA" id="ARBA00004442"/>
    </source>
</evidence>
<dbReference type="AlphaFoldDB" id="A0A9D8KM12"/>
<dbReference type="HAMAP" id="MF_02204">
    <property type="entry name" value="Pal"/>
    <property type="match status" value="1"/>
</dbReference>
<dbReference type="GO" id="GO:0009279">
    <property type="term" value="C:cell outer membrane"/>
    <property type="evidence" value="ECO:0007669"/>
    <property type="project" value="UniProtKB-SubCell"/>
</dbReference>
<dbReference type="PROSITE" id="PS51123">
    <property type="entry name" value="OMPA_2"/>
    <property type="match status" value="1"/>
</dbReference>
<dbReference type="PRINTS" id="PR01021">
    <property type="entry name" value="OMPADOMAIN"/>
</dbReference>
<comment type="subcellular location">
    <subcellularLocation>
        <location evidence="1">Cell outer membrane</location>
    </subcellularLocation>
</comment>
<dbReference type="PANTHER" id="PTHR30329:SF21">
    <property type="entry name" value="LIPOPROTEIN YIAD-RELATED"/>
    <property type="match status" value="1"/>
</dbReference>
<evidence type="ECO:0000256" key="4">
    <source>
        <dbReference type="ARBA" id="ARBA00023136"/>
    </source>
</evidence>
<gene>
    <name evidence="9 12" type="primary">pal</name>
    <name evidence="12" type="ORF">JW984_16870</name>
</gene>
<evidence type="ECO:0000313" key="12">
    <source>
        <dbReference type="EMBL" id="MBN1574871.1"/>
    </source>
</evidence>
<accession>A0A9D8KM12</accession>
<feature type="domain" description="OmpA-like" evidence="11">
    <location>
        <begin position="55"/>
        <end position="171"/>
    </location>
</feature>
<sequence length="171" mass="18781">MTGHVNRYLKYILLLVLISAVGLFCVSCAGKGKGRGYEDIGTGRGLEDTSIPGEGLDGRLYGLNDINFEFDKSSLTPQAQEILKANATWLKTNSTAVVEIEGHCDERGTIEYNLALGDRRARSARDFLVSIGISSTRLKTISYGEEMPLDPAHNESAWAKNRRAHFTITSK</sequence>
<keyword evidence="2" id="KW-0132">Cell division</keyword>
<comment type="similarity">
    <text evidence="9">Belongs to the Pal lipoprotein family.</text>
</comment>
<dbReference type="InterPro" id="IPR039001">
    <property type="entry name" value="Pal"/>
</dbReference>
<reference evidence="12" key="2">
    <citation type="submission" date="2021-01" db="EMBL/GenBank/DDBJ databases">
        <authorList>
            <person name="Hahn C.R."/>
            <person name="Youssef N.H."/>
            <person name="Elshahed M."/>
        </authorList>
    </citation>
    <scope>NUCLEOTIDE SEQUENCE</scope>
    <source>
        <strain evidence="12">Zod_Metabat.24</strain>
    </source>
</reference>
<evidence type="ECO:0000256" key="9">
    <source>
        <dbReference type="HAMAP-Rule" id="MF_02204"/>
    </source>
</evidence>
<dbReference type="GO" id="GO:0051301">
    <property type="term" value="P:cell division"/>
    <property type="evidence" value="ECO:0007669"/>
    <property type="project" value="UniProtKB-KW"/>
</dbReference>
<dbReference type="InterPro" id="IPR050330">
    <property type="entry name" value="Bact_OuterMem_StrucFunc"/>
</dbReference>
<evidence type="ECO:0000313" key="13">
    <source>
        <dbReference type="Proteomes" id="UP000809273"/>
    </source>
</evidence>
<evidence type="ECO:0000256" key="10">
    <source>
        <dbReference type="PROSITE-ProRule" id="PRU00473"/>
    </source>
</evidence>
<evidence type="ECO:0000256" key="7">
    <source>
        <dbReference type="ARBA" id="ARBA00023288"/>
    </source>
</evidence>
<dbReference type="Proteomes" id="UP000809273">
    <property type="component" value="Unassembled WGS sequence"/>
</dbReference>
<dbReference type="Pfam" id="PF00691">
    <property type="entry name" value="OmpA"/>
    <property type="match status" value="1"/>
</dbReference>
<dbReference type="NCBIfam" id="TIGR02802">
    <property type="entry name" value="Pal_lipo"/>
    <property type="match status" value="1"/>
</dbReference>